<reference evidence="3" key="3">
    <citation type="submission" date="2021-05" db="EMBL/GenBank/DDBJ databases">
        <title>Whole genome sequencing of cultured pathogen.</title>
        <authorList>
            <person name="Hoffmann M."/>
            <person name="Balkey M."/>
            <person name="Luo Y."/>
        </authorList>
    </citation>
    <scope>NUCLEOTIDE SEQUENCE</scope>
    <source>
        <strain evidence="4">CFSAN058605</strain>
        <strain evidence="3">CFSAN058620</strain>
    </source>
</reference>
<evidence type="ECO:0000313" key="3">
    <source>
        <dbReference type="EMBL" id="QXR42856.1"/>
    </source>
</evidence>
<dbReference type="EMBL" id="CP077691">
    <property type="protein sequence ID" value="QXR42856.1"/>
    <property type="molecule type" value="Genomic_DNA"/>
</dbReference>
<gene>
    <name evidence="3" type="ORF">DAX98_009850</name>
    <name evidence="4" type="ORF">DAY14_009560</name>
    <name evidence="1" type="ORF">F2V23_01100</name>
    <name evidence="2" type="ORF">F3E26_01340</name>
</gene>
<dbReference type="EMBL" id="AAKTRA010000001">
    <property type="protein sequence ID" value="ECV6113005.1"/>
    <property type="molecule type" value="Genomic_DNA"/>
</dbReference>
<dbReference type="AlphaFoldDB" id="A0A2T6X1T5"/>
<protein>
    <submittedName>
        <fullName evidence="2">Uncharacterized protein</fullName>
    </submittedName>
</protein>
<evidence type="ECO:0000313" key="1">
    <source>
        <dbReference type="EMBL" id="ECV6113005.1"/>
    </source>
</evidence>
<name>A0A2T6X1T5_SALET</name>
<dbReference type="EMBL" id="AAKTSM010000001">
    <property type="protein sequence ID" value="ECV6294290.1"/>
    <property type="molecule type" value="Genomic_DNA"/>
</dbReference>
<proteinExistence type="predicted"/>
<sequence length="169" mass="19384">MEQVKRSKRYLNRIEKIYSGIFSSSGHNKEDYDDDVISFFIHCYHIRDWIIHLNTLNIRASHVDIFINEHQALKICADLANGSKHCKLTRSMRTGRQPHIAAKQKQTSTWYSGTGGGEVMTCKYTILCDGKLYDALQLARECIQLWDSYISALDALKTIVVDNDPTKTI</sequence>
<dbReference type="RefSeq" id="WP_023197847.1">
    <property type="nucleotide sequence ID" value="NZ_CP077691.1"/>
</dbReference>
<reference evidence="2" key="2">
    <citation type="submission" date="2019-09" db="EMBL/GenBank/DDBJ databases">
        <authorList>
            <person name="Ashton P.M."/>
            <person name="Dallman T."/>
            <person name="Nair S."/>
            <person name="De Pinna E."/>
            <person name="Peters T."/>
            <person name="Grant K."/>
        </authorList>
    </citation>
    <scope>NUCLEOTIDE SEQUENCE</scope>
    <source>
        <strain evidence="1">801510</strain>
        <strain evidence="2">804072</strain>
    </source>
</reference>
<reference evidence="3" key="1">
    <citation type="submission" date="2018-04" db="EMBL/GenBank/DDBJ databases">
        <authorList>
            <person name="Bell R."/>
        </authorList>
    </citation>
    <scope>NUCLEOTIDE SEQUENCE</scope>
    <source>
        <strain evidence="4">CFSAN058605</strain>
        <strain evidence="3">CFSAN058620</strain>
    </source>
</reference>
<accession>A0A2T6X1T5</accession>
<organism evidence="2">
    <name type="scientific">Salmonella enterica I</name>
    <dbReference type="NCBI Taxonomy" id="59201"/>
    <lineage>
        <taxon>Bacteria</taxon>
        <taxon>Pseudomonadati</taxon>
        <taxon>Pseudomonadota</taxon>
        <taxon>Gammaproteobacteria</taxon>
        <taxon>Enterobacterales</taxon>
        <taxon>Enterobacteriaceae</taxon>
        <taxon>Salmonella</taxon>
    </lineage>
</organism>
<dbReference type="EMBL" id="CP077693">
    <property type="protein sequence ID" value="QXR52269.1"/>
    <property type="molecule type" value="Genomic_DNA"/>
</dbReference>
<evidence type="ECO:0000313" key="4">
    <source>
        <dbReference type="EMBL" id="QXR52269.1"/>
    </source>
</evidence>
<evidence type="ECO:0000313" key="2">
    <source>
        <dbReference type="EMBL" id="ECV6294290.1"/>
    </source>
</evidence>